<keyword evidence="2" id="KW-1185">Reference proteome</keyword>
<gene>
    <name evidence="1" type="ORF">HMPREF9699_00536</name>
</gene>
<dbReference type="HOGENOM" id="CLU_154575_0_0_10"/>
<dbReference type="PATRIC" id="fig|883096.3.peg.545"/>
<proteinExistence type="predicted"/>
<comment type="caution">
    <text evidence="1">The sequence shown here is derived from an EMBL/GenBank/DDBJ whole genome shotgun (WGS) entry which is preliminary data.</text>
</comment>
<dbReference type="EMBL" id="AGYA01000012">
    <property type="protein sequence ID" value="EKB58636.1"/>
    <property type="molecule type" value="Genomic_DNA"/>
</dbReference>
<dbReference type="AlphaFoldDB" id="K1LUK5"/>
<dbReference type="OrthoDB" id="1264172at2"/>
<evidence type="ECO:0000313" key="1">
    <source>
        <dbReference type="EMBL" id="EKB58636.1"/>
    </source>
</evidence>
<organism evidence="1 2">
    <name type="scientific">Bergeyella zoohelcum ATCC 43767</name>
    <dbReference type="NCBI Taxonomy" id="883096"/>
    <lineage>
        <taxon>Bacteria</taxon>
        <taxon>Pseudomonadati</taxon>
        <taxon>Bacteroidota</taxon>
        <taxon>Flavobacteriia</taxon>
        <taxon>Flavobacteriales</taxon>
        <taxon>Weeksellaceae</taxon>
        <taxon>Bergeyella</taxon>
    </lineage>
</organism>
<accession>K1LUK5</accession>
<dbReference type="Proteomes" id="UP000006085">
    <property type="component" value="Unassembled WGS sequence"/>
</dbReference>
<sequence>MRYLKFKSPWENSGNKRKKSFIENIVFYLGLSSNPDYEYFIDRVEYWMVEFDEENIPIREIGIDDEGKVILKMPYKKNYGYWTDNSLEYKDFVAFFMAVGVTQKEFEQKWKEMR</sequence>
<reference evidence="1 2" key="1">
    <citation type="submission" date="2012-07" db="EMBL/GenBank/DDBJ databases">
        <title>The Genome Sequence of Bergeyella zoohelcum ATCC 43767.</title>
        <authorList>
            <consortium name="The Broad Institute Genome Sequencing Platform"/>
            <person name="Earl A."/>
            <person name="Ward D."/>
            <person name="Feldgarden M."/>
            <person name="Gevers D."/>
            <person name="Huys G."/>
            <person name="Walker B."/>
            <person name="Young S.K."/>
            <person name="Zeng Q."/>
            <person name="Gargeya S."/>
            <person name="Fitzgerald M."/>
            <person name="Haas B."/>
            <person name="Abouelleil A."/>
            <person name="Alvarado L."/>
            <person name="Arachchi H.M."/>
            <person name="Berlin A.M."/>
            <person name="Chapman S.B."/>
            <person name="Goldberg J."/>
            <person name="Griggs A."/>
            <person name="Gujja S."/>
            <person name="Hansen M."/>
            <person name="Howarth C."/>
            <person name="Imamovic A."/>
            <person name="Larimer J."/>
            <person name="McCowen C."/>
            <person name="Montmayeur A."/>
            <person name="Murphy C."/>
            <person name="Neiman D."/>
            <person name="Pearson M."/>
            <person name="Priest M."/>
            <person name="Roberts A."/>
            <person name="Saif S."/>
            <person name="Shea T."/>
            <person name="Sisk P."/>
            <person name="Sykes S."/>
            <person name="Wortman J."/>
            <person name="Nusbaum C."/>
            <person name="Birren B."/>
        </authorList>
    </citation>
    <scope>NUCLEOTIDE SEQUENCE [LARGE SCALE GENOMIC DNA]</scope>
    <source>
        <strain evidence="1 2">ATCC 43767</strain>
    </source>
</reference>
<evidence type="ECO:0000313" key="2">
    <source>
        <dbReference type="Proteomes" id="UP000006085"/>
    </source>
</evidence>
<name>K1LUK5_9FLAO</name>
<protein>
    <submittedName>
        <fullName evidence="1">Uncharacterized protein</fullName>
    </submittedName>
</protein>
<dbReference type="eggNOG" id="ENOG502ZM0Y">
    <property type="taxonomic scope" value="Bacteria"/>
</dbReference>